<keyword evidence="3" id="KW-0949">S-adenosyl-L-methionine</keyword>
<dbReference type="GO" id="GO:0032259">
    <property type="term" value="P:methylation"/>
    <property type="evidence" value="ECO:0007669"/>
    <property type="project" value="UniProtKB-KW"/>
</dbReference>
<dbReference type="GO" id="GO:0008757">
    <property type="term" value="F:S-adenosylmethionine-dependent methyltransferase activity"/>
    <property type="evidence" value="ECO:0007669"/>
    <property type="project" value="InterPro"/>
</dbReference>
<dbReference type="Pfam" id="PF08241">
    <property type="entry name" value="Methyltransf_11"/>
    <property type="match status" value="1"/>
</dbReference>
<accession>A0A381PRM8</accession>
<proteinExistence type="predicted"/>
<dbReference type="AlphaFoldDB" id="A0A381PRM8"/>
<sequence length="359" mass="40582">MISEELRSLVRCPDCRGRLQTSSSELMCPKCDRHYPTADHSFLDLRPSSRFDETTKYLDEKLHEDERYETVSQPLLSTAIRNDMLNKFLDFEAGDRVLDLGCGSGRFLVWNTLPRIHLVGIDVSPHFALEARNNIDLLLGDLRRLPVEDGAFSKAYSFDVLEHLSRDDLVSMLDEANRVLKPGGRLFVYSHVRQNSILAIGLRAINRLASGLEAIGLLDLTHERLRKSDHRNPLADIDDLHSLVTVAGFSVRRIRYYTPLIGGFIENILLRVAEHALSNRIKARKVIGAGETGKGHASPSNPMQIARADAKRWIAKRGVVYLVLRCMTWLMKIDLWLFGRIKSGPFFTLLEKTSTSSST</sequence>
<evidence type="ECO:0000256" key="1">
    <source>
        <dbReference type="ARBA" id="ARBA00022603"/>
    </source>
</evidence>
<keyword evidence="1" id="KW-0489">Methyltransferase</keyword>
<dbReference type="PANTHER" id="PTHR43464">
    <property type="entry name" value="METHYLTRANSFERASE"/>
    <property type="match status" value="1"/>
</dbReference>
<dbReference type="EMBL" id="UINC01001069">
    <property type="protein sequence ID" value="SUZ69686.1"/>
    <property type="molecule type" value="Genomic_DNA"/>
</dbReference>
<feature type="domain" description="Methyltransferase type 11" evidence="4">
    <location>
        <begin position="98"/>
        <end position="188"/>
    </location>
</feature>
<dbReference type="InterPro" id="IPR013216">
    <property type="entry name" value="Methyltransf_11"/>
</dbReference>
<organism evidence="5">
    <name type="scientific">marine metagenome</name>
    <dbReference type="NCBI Taxonomy" id="408172"/>
    <lineage>
        <taxon>unclassified sequences</taxon>
        <taxon>metagenomes</taxon>
        <taxon>ecological metagenomes</taxon>
    </lineage>
</organism>
<dbReference type="Pfam" id="PF03966">
    <property type="entry name" value="Trm112p"/>
    <property type="match status" value="1"/>
</dbReference>
<dbReference type="SUPFAM" id="SSF53335">
    <property type="entry name" value="S-adenosyl-L-methionine-dependent methyltransferases"/>
    <property type="match status" value="1"/>
</dbReference>
<dbReference type="CDD" id="cd02440">
    <property type="entry name" value="AdoMet_MTases"/>
    <property type="match status" value="1"/>
</dbReference>
<evidence type="ECO:0000256" key="3">
    <source>
        <dbReference type="ARBA" id="ARBA00022691"/>
    </source>
</evidence>
<dbReference type="InterPro" id="IPR005651">
    <property type="entry name" value="Trm112-like"/>
</dbReference>
<reference evidence="5" key="1">
    <citation type="submission" date="2018-05" db="EMBL/GenBank/DDBJ databases">
        <authorList>
            <person name="Lanie J.A."/>
            <person name="Ng W.-L."/>
            <person name="Kazmierczak K.M."/>
            <person name="Andrzejewski T.M."/>
            <person name="Davidsen T.M."/>
            <person name="Wayne K.J."/>
            <person name="Tettelin H."/>
            <person name="Glass J.I."/>
            <person name="Rusch D."/>
            <person name="Podicherti R."/>
            <person name="Tsui H.-C.T."/>
            <person name="Winkler M.E."/>
        </authorList>
    </citation>
    <scope>NUCLEOTIDE SEQUENCE</scope>
</reference>
<evidence type="ECO:0000313" key="5">
    <source>
        <dbReference type="EMBL" id="SUZ69686.1"/>
    </source>
</evidence>
<dbReference type="Gene3D" id="3.40.50.150">
    <property type="entry name" value="Vaccinia Virus protein VP39"/>
    <property type="match status" value="1"/>
</dbReference>
<evidence type="ECO:0000259" key="4">
    <source>
        <dbReference type="Pfam" id="PF08241"/>
    </source>
</evidence>
<name>A0A381PRM8_9ZZZZ</name>
<gene>
    <name evidence="5" type="ORF">METZ01_LOCUS22540</name>
</gene>
<dbReference type="InterPro" id="IPR029063">
    <property type="entry name" value="SAM-dependent_MTases_sf"/>
</dbReference>
<evidence type="ECO:0000256" key="2">
    <source>
        <dbReference type="ARBA" id="ARBA00022679"/>
    </source>
</evidence>
<dbReference type="SUPFAM" id="SSF158997">
    <property type="entry name" value="Trm112p-like"/>
    <property type="match status" value="1"/>
</dbReference>
<keyword evidence="2" id="KW-0808">Transferase</keyword>
<dbReference type="PANTHER" id="PTHR43464:SF19">
    <property type="entry name" value="UBIQUINONE BIOSYNTHESIS O-METHYLTRANSFERASE, MITOCHONDRIAL"/>
    <property type="match status" value="1"/>
</dbReference>
<protein>
    <recommendedName>
        <fullName evidence="4">Methyltransferase type 11 domain-containing protein</fullName>
    </recommendedName>
</protein>